<evidence type="ECO:0000256" key="17">
    <source>
        <dbReference type="SAM" id="Phobius"/>
    </source>
</evidence>
<evidence type="ECO:0000256" key="1">
    <source>
        <dbReference type="ARBA" id="ARBA00004648"/>
    </source>
</evidence>
<keyword evidence="11 17" id="KW-1133">Transmembrane helix</keyword>
<dbReference type="Gene3D" id="1.10.510.10">
    <property type="entry name" value="Transferase(Phosphotransferase) domain 1"/>
    <property type="match status" value="1"/>
</dbReference>
<name>A0A9D3MGR1_ANGAN</name>
<keyword evidence="7" id="KW-0418">Kinase</keyword>
<evidence type="ECO:0000256" key="3">
    <source>
        <dbReference type="ARBA" id="ARBA00015906"/>
    </source>
</evidence>
<evidence type="ECO:0000256" key="9">
    <source>
        <dbReference type="ARBA" id="ARBA00022840"/>
    </source>
</evidence>
<dbReference type="PROSITE" id="PS50011">
    <property type="entry name" value="PROTEIN_KINASE_DOM"/>
    <property type="match status" value="1"/>
</dbReference>
<evidence type="ECO:0000256" key="16">
    <source>
        <dbReference type="ARBA" id="ARBA00030430"/>
    </source>
</evidence>
<dbReference type="Proteomes" id="UP001044222">
    <property type="component" value="Unassembled WGS sequence"/>
</dbReference>
<dbReference type="GO" id="GO:0019200">
    <property type="term" value="F:carbohydrate kinase activity"/>
    <property type="evidence" value="ECO:0007669"/>
    <property type="project" value="InterPro"/>
</dbReference>
<keyword evidence="4" id="KW-0808">Transferase</keyword>
<keyword evidence="6" id="KW-0547">Nucleotide-binding</keyword>
<evidence type="ECO:0000256" key="14">
    <source>
        <dbReference type="ARBA" id="ARBA00029343"/>
    </source>
</evidence>
<keyword evidence="12 17" id="KW-0472">Membrane</keyword>
<dbReference type="InterPro" id="IPR039318">
    <property type="entry name" value="POMK"/>
</dbReference>
<dbReference type="GO" id="GO:0004672">
    <property type="term" value="F:protein kinase activity"/>
    <property type="evidence" value="ECO:0007669"/>
    <property type="project" value="InterPro"/>
</dbReference>
<evidence type="ECO:0000256" key="7">
    <source>
        <dbReference type="ARBA" id="ARBA00022777"/>
    </source>
</evidence>
<dbReference type="PANTHER" id="PTHR22618">
    <property type="entry name" value="PROTEIN O-MANNOSE KINASE"/>
    <property type="match status" value="1"/>
</dbReference>
<keyword evidence="20" id="KW-1185">Reference proteome</keyword>
<comment type="subcellular location">
    <subcellularLocation>
        <location evidence="1">Endoplasmic reticulum membrane</location>
        <topology evidence="1">Single-pass type II membrane protein</topology>
    </subcellularLocation>
</comment>
<protein>
    <recommendedName>
        <fullName evidence="3">Protein O-mannose kinase</fullName>
        <ecNumber evidence="2">2.7.1.183</ecNumber>
    </recommendedName>
    <alternativeName>
        <fullName evidence="16">Protein kinase-like protein SgK196</fullName>
    </alternativeName>
    <alternativeName>
        <fullName evidence="15">Sugen kinase 196</fullName>
    </alternativeName>
</protein>
<sequence length="341" mass="38268">MAKERKNMYFPAYTGDDATIMAKGVNSAVRSVPVVLVCLGALLFANVLIYIYIESLYQISETHVSPHGVCPPRHFKMGTMKNCSPWLQCPSVRTEVRKLKMIGQGAVKQVFLSEWKGHKVAVSKLSTPEYREDFLHGLAMLQALQGPHVVLLVGLCVEDHTFVTEYHPLGSLLNLDSVLEQEKYRKLDTWQTRLRLALEYVSALHYLHNSPTGTRVMCDSNDLGKTLSQFLLTSDFHLVANDLDALPALWPRGEGVPFSDKLMPGYDEKTDVWKIPDVAQFLLGRVPGGDVAHFHLFQIHGECKRKDPASRPSARDVLGVYRTVYANMMKDNPSPGSRDML</sequence>
<dbReference type="SUPFAM" id="SSF56112">
    <property type="entry name" value="Protein kinase-like (PK-like)"/>
    <property type="match status" value="1"/>
</dbReference>
<accession>A0A9D3MGR1</accession>
<dbReference type="GO" id="GO:0005524">
    <property type="term" value="F:ATP binding"/>
    <property type="evidence" value="ECO:0007669"/>
    <property type="project" value="UniProtKB-KW"/>
</dbReference>
<evidence type="ECO:0000256" key="6">
    <source>
        <dbReference type="ARBA" id="ARBA00022741"/>
    </source>
</evidence>
<evidence type="ECO:0000256" key="2">
    <source>
        <dbReference type="ARBA" id="ARBA00011932"/>
    </source>
</evidence>
<keyword evidence="9" id="KW-0067">ATP-binding</keyword>
<proteinExistence type="predicted"/>
<evidence type="ECO:0000313" key="20">
    <source>
        <dbReference type="Proteomes" id="UP001044222"/>
    </source>
</evidence>
<dbReference type="PANTHER" id="PTHR22618:SF2">
    <property type="entry name" value="PROTEIN O-MANNOSE KINASE"/>
    <property type="match status" value="1"/>
</dbReference>
<dbReference type="EC" id="2.7.1.183" evidence="2"/>
<evidence type="ECO:0000313" key="19">
    <source>
        <dbReference type="EMBL" id="KAG5848424.1"/>
    </source>
</evidence>
<dbReference type="InterPro" id="IPR001245">
    <property type="entry name" value="Ser-Thr/Tyr_kinase_cat_dom"/>
</dbReference>
<comment type="function">
    <text evidence="13">Protein O-mannose kinase that specifically mediates phosphorylation at the 6-position of an O-mannose of the trisaccharide (N-acetylgalactosamine (GalNAc)-beta-1,3-N-acetylglucosamine (GlcNAc)-beta-1,4-mannose) to generate phosphorylated O-mannosyl trisaccharide (N-acetylgalactosamine-beta-1,3-N-acetylglucosamine-beta-1,4-(phosphate-6-)mannose). Phosphorylated O-mannosyl trisaccharide is a carbohydrate structure present in alpha-dystroglycan (DAG1), which is required for binding laminin G-like domain-containing extracellular proteins with high affinity. Only shows kinase activity when the GalNAc-beta-3-GlcNAc-beta-terminus is linked to the 4-position of O-mannose, suggesting that this disaccharide serves as the substrate recognition motif.</text>
</comment>
<dbReference type="InterPro" id="IPR000719">
    <property type="entry name" value="Prot_kinase_dom"/>
</dbReference>
<evidence type="ECO:0000256" key="4">
    <source>
        <dbReference type="ARBA" id="ARBA00022679"/>
    </source>
</evidence>
<evidence type="ECO:0000256" key="15">
    <source>
        <dbReference type="ARBA" id="ARBA00030304"/>
    </source>
</evidence>
<gene>
    <name evidence="19" type="ORF">ANANG_G00098310</name>
</gene>
<evidence type="ECO:0000256" key="8">
    <source>
        <dbReference type="ARBA" id="ARBA00022824"/>
    </source>
</evidence>
<reference evidence="19" key="1">
    <citation type="submission" date="2021-01" db="EMBL/GenBank/DDBJ databases">
        <title>A chromosome-scale assembly of European eel, Anguilla anguilla.</title>
        <authorList>
            <person name="Henkel C."/>
            <person name="Jong-Raadsen S.A."/>
            <person name="Dufour S."/>
            <person name="Weltzien F.-A."/>
            <person name="Palstra A.P."/>
            <person name="Pelster B."/>
            <person name="Spaink H.P."/>
            <person name="Van Den Thillart G.E."/>
            <person name="Jansen H."/>
            <person name="Zahm M."/>
            <person name="Klopp C."/>
            <person name="Cedric C."/>
            <person name="Louis A."/>
            <person name="Berthelot C."/>
            <person name="Parey E."/>
            <person name="Roest Crollius H."/>
            <person name="Montfort J."/>
            <person name="Robinson-Rechavi M."/>
            <person name="Bucao C."/>
            <person name="Bouchez O."/>
            <person name="Gislard M."/>
            <person name="Lluch J."/>
            <person name="Milhes M."/>
            <person name="Lampietro C."/>
            <person name="Lopez Roques C."/>
            <person name="Donnadieu C."/>
            <person name="Braasch I."/>
            <person name="Desvignes T."/>
            <person name="Postlethwait J."/>
            <person name="Bobe J."/>
            <person name="Guiguen Y."/>
            <person name="Dirks R."/>
        </authorList>
    </citation>
    <scope>NUCLEOTIDE SEQUENCE</scope>
    <source>
        <strain evidence="19">Tag_6206</strain>
        <tissue evidence="19">Liver</tissue>
    </source>
</reference>
<evidence type="ECO:0000259" key="18">
    <source>
        <dbReference type="PROSITE" id="PS50011"/>
    </source>
</evidence>
<evidence type="ECO:0000256" key="11">
    <source>
        <dbReference type="ARBA" id="ARBA00022989"/>
    </source>
</evidence>
<dbReference type="Pfam" id="PF07714">
    <property type="entry name" value="PK_Tyr_Ser-Thr"/>
    <property type="match status" value="1"/>
</dbReference>
<feature type="transmembrane region" description="Helical" evidence="17">
    <location>
        <begin position="31"/>
        <end position="53"/>
    </location>
</feature>
<dbReference type="GO" id="GO:0006493">
    <property type="term" value="P:protein O-linked glycosylation"/>
    <property type="evidence" value="ECO:0007669"/>
    <property type="project" value="InterPro"/>
</dbReference>
<dbReference type="GO" id="GO:0005789">
    <property type="term" value="C:endoplasmic reticulum membrane"/>
    <property type="evidence" value="ECO:0007669"/>
    <property type="project" value="UniProtKB-SubCell"/>
</dbReference>
<feature type="domain" description="Protein kinase" evidence="18">
    <location>
        <begin position="96"/>
        <end position="341"/>
    </location>
</feature>
<dbReference type="EMBL" id="JAFIRN010000005">
    <property type="protein sequence ID" value="KAG5848424.1"/>
    <property type="molecule type" value="Genomic_DNA"/>
</dbReference>
<dbReference type="InterPro" id="IPR011009">
    <property type="entry name" value="Kinase-like_dom_sf"/>
</dbReference>
<comment type="caution">
    <text evidence="19">The sequence shown here is derived from an EMBL/GenBank/DDBJ whole genome shotgun (WGS) entry which is preliminary data.</text>
</comment>
<organism evidence="19 20">
    <name type="scientific">Anguilla anguilla</name>
    <name type="common">European freshwater eel</name>
    <name type="synonym">Muraena anguilla</name>
    <dbReference type="NCBI Taxonomy" id="7936"/>
    <lineage>
        <taxon>Eukaryota</taxon>
        <taxon>Metazoa</taxon>
        <taxon>Chordata</taxon>
        <taxon>Craniata</taxon>
        <taxon>Vertebrata</taxon>
        <taxon>Euteleostomi</taxon>
        <taxon>Actinopterygii</taxon>
        <taxon>Neopterygii</taxon>
        <taxon>Teleostei</taxon>
        <taxon>Anguilliformes</taxon>
        <taxon>Anguillidae</taxon>
        <taxon>Anguilla</taxon>
    </lineage>
</organism>
<comment type="catalytic activity">
    <reaction evidence="14">
        <text>3-O-[beta-D-GalNAc-(1-&gt;3)-beta-D-GlcNAc-(1-&gt;4)-alpha-D-Man]-L-Thr-[protein] + ATP = 3-O-[beta-D-GalNAc-(1-&gt;3)-beta-D-GlcNAc-(1-&gt;4)-(O-6-P-alpha-D-Man)]-Thr-[protein] + ADP + H(+)</text>
        <dbReference type="Rhea" id="RHEA:52616"/>
        <dbReference type="Rhea" id="RHEA-COMP:13308"/>
        <dbReference type="Rhea" id="RHEA-COMP:13309"/>
        <dbReference type="ChEBI" id="CHEBI:15378"/>
        <dbReference type="ChEBI" id="CHEBI:30616"/>
        <dbReference type="ChEBI" id="CHEBI:136709"/>
        <dbReference type="ChEBI" id="CHEBI:136710"/>
        <dbReference type="ChEBI" id="CHEBI:456216"/>
        <dbReference type="EC" id="2.7.1.183"/>
    </reaction>
</comment>
<evidence type="ECO:0000256" key="13">
    <source>
        <dbReference type="ARBA" id="ARBA00025665"/>
    </source>
</evidence>
<keyword evidence="10" id="KW-0735">Signal-anchor</keyword>
<evidence type="ECO:0000256" key="5">
    <source>
        <dbReference type="ARBA" id="ARBA00022692"/>
    </source>
</evidence>
<evidence type="ECO:0000256" key="10">
    <source>
        <dbReference type="ARBA" id="ARBA00022968"/>
    </source>
</evidence>
<keyword evidence="8" id="KW-0256">Endoplasmic reticulum</keyword>
<keyword evidence="5 17" id="KW-0812">Transmembrane</keyword>
<evidence type="ECO:0000256" key="12">
    <source>
        <dbReference type="ARBA" id="ARBA00023136"/>
    </source>
</evidence>
<dbReference type="AlphaFoldDB" id="A0A9D3MGR1"/>